<reference evidence="9" key="1">
    <citation type="journal article" date="2020" name="Fungal Divers.">
        <title>Resolving the Mortierellaceae phylogeny through synthesis of multi-gene phylogenetics and phylogenomics.</title>
        <authorList>
            <person name="Vandepol N."/>
            <person name="Liber J."/>
            <person name="Desiro A."/>
            <person name="Na H."/>
            <person name="Kennedy M."/>
            <person name="Barry K."/>
            <person name="Grigoriev I.V."/>
            <person name="Miller A.N."/>
            <person name="O'Donnell K."/>
            <person name="Stajich J.E."/>
            <person name="Bonito G."/>
        </authorList>
    </citation>
    <scope>NUCLEOTIDE SEQUENCE</scope>
    <source>
        <strain evidence="9">BC1065</strain>
    </source>
</reference>
<dbReference type="Gene3D" id="3.30.450.70">
    <property type="match status" value="1"/>
</dbReference>
<dbReference type="Pfam" id="PF04099">
    <property type="entry name" value="Sybindin"/>
    <property type="match status" value="1"/>
</dbReference>
<dbReference type="InterPro" id="IPR011012">
    <property type="entry name" value="Longin-like_dom_sf"/>
</dbReference>
<keyword evidence="3" id="KW-0813">Transport</keyword>
<keyword evidence="5" id="KW-0931">ER-Golgi transport</keyword>
<dbReference type="OrthoDB" id="3364529at2759"/>
<evidence type="ECO:0000256" key="5">
    <source>
        <dbReference type="ARBA" id="ARBA00022892"/>
    </source>
</evidence>
<dbReference type="EMBL" id="JAAAJB010000023">
    <property type="protein sequence ID" value="KAG0269506.1"/>
    <property type="molecule type" value="Genomic_DNA"/>
</dbReference>
<evidence type="ECO:0000256" key="3">
    <source>
        <dbReference type="ARBA" id="ARBA00022448"/>
    </source>
</evidence>
<dbReference type="AlphaFoldDB" id="A0A9P6UCT1"/>
<dbReference type="Proteomes" id="UP000807716">
    <property type="component" value="Unassembled WGS sequence"/>
</dbReference>
<comment type="similarity">
    <text evidence="7">Belongs to the TRAPP small subunits family. BET5 subfamily.</text>
</comment>
<dbReference type="SUPFAM" id="SSF64356">
    <property type="entry name" value="SNARE-like"/>
    <property type="match status" value="1"/>
</dbReference>
<name>A0A9P6UCT1_9FUNG</name>
<dbReference type="GO" id="GO:0030008">
    <property type="term" value="C:TRAPP complex"/>
    <property type="evidence" value="ECO:0007669"/>
    <property type="project" value="InterPro"/>
</dbReference>
<evidence type="ECO:0000256" key="1">
    <source>
        <dbReference type="ARBA" id="ARBA00004222"/>
    </source>
</evidence>
<evidence type="ECO:0000256" key="4">
    <source>
        <dbReference type="ARBA" id="ARBA00022824"/>
    </source>
</evidence>
<feature type="region of interest" description="Disordered" evidence="8">
    <location>
        <begin position="40"/>
        <end position="59"/>
    </location>
</feature>
<evidence type="ECO:0000313" key="9">
    <source>
        <dbReference type="EMBL" id="KAG0269506.1"/>
    </source>
</evidence>
<gene>
    <name evidence="9" type="primary">BET5</name>
    <name evidence="9" type="ORF">DFQ27_003193</name>
</gene>
<evidence type="ECO:0000256" key="2">
    <source>
        <dbReference type="ARBA" id="ARBA00004240"/>
    </source>
</evidence>
<evidence type="ECO:0000313" key="10">
    <source>
        <dbReference type="Proteomes" id="UP000807716"/>
    </source>
</evidence>
<dbReference type="GO" id="GO:0005783">
    <property type="term" value="C:endoplasmic reticulum"/>
    <property type="evidence" value="ECO:0007669"/>
    <property type="project" value="UniProtKB-SubCell"/>
</dbReference>
<dbReference type="GO" id="GO:0006888">
    <property type="term" value="P:endoplasmic reticulum to Golgi vesicle-mediated transport"/>
    <property type="evidence" value="ECO:0007669"/>
    <property type="project" value="TreeGrafter"/>
</dbReference>
<proteinExistence type="inferred from homology"/>
<keyword evidence="6" id="KW-0333">Golgi apparatus</keyword>
<dbReference type="GO" id="GO:0005794">
    <property type="term" value="C:Golgi apparatus"/>
    <property type="evidence" value="ECO:0007669"/>
    <property type="project" value="UniProtKB-SubCell"/>
</dbReference>
<evidence type="ECO:0000256" key="8">
    <source>
        <dbReference type="SAM" id="MobiDB-lite"/>
    </source>
</evidence>
<dbReference type="CDD" id="cd14855">
    <property type="entry name" value="TRAPPC1_MUM2"/>
    <property type="match status" value="1"/>
</dbReference>
<comment type="caution">
    <text evidence="9">The sequence shown here is derived from an EMBL/GenBank/DDBJ whole genome shotgun (WGS) entry which is preliminary data.</text>
</comment>
<dbReference type="PANTHER" id="PTHR23249:SF16">
    <property type="entry name" value="TRAFFICKING PROTEIN PARTICLE COMPLEX SUBUNIT 1"/>
    <property type="match status" value="1"/>
</dbReference>
<comment type="subcellular location">
    <subcellularLocation>
        <location evidence="2">Endoplasmic reticulum</location>
    </subcellularLocation>
    <subcellularLocation>
        <location evidence="1">Golgi apparatus</location>
        <location evidence="1">cis-Golgi network</location>
    </subcellularLocation>
</comment>
<sequence length="478" mass="52451">MIYNMYIFDRHCQCIYYHDWHRGQGPKGYDHLDPLASHVSASGGGGSTTTTTTMTDPRQGMNMSLEEEGKLVYGVVYSLRNLVKKLSRSTNDGFIAYRTSHYKLHYYETATGLKFVMNSDPSVESLQPALRQIYTQLYVELIVKNPLASKLPPVSPETMGAEGFRNGVDRFVRSLTMFDTHTTSIACGSMRLTKATLVAGLATALTWTSTTEGHSMMTAPQGRGNLEWWGTCASGAGCHGPCEAPRARAPILNDPTYPIQTVRRGDVLRVEWLRFNHPGGFVRLTMVPFEDSDEWRAFNEAAFQKSTCYETNCGPDSPNDDYFGPMNGQGNGVCSTTFTVPQTLPDGRATLQWVWYGGGVYYGDKDAGFGEYYTCTDYVVQGGAPHLDTAAAVAAVGGAGGARIWQGGDASNPGTDLCKYWSSNQIGDCSFGQDRPPNPRPEDLLSQSLEPCARTGSFVGRPAEFSAPARHFGLRRRK</sequence>
<dbReference type="PANTHER" id="PTHR23249">
    <property type="entry name" value="TRAFFICKING PROTEIN PARTICLE COMPLEX SUBUNIT"/>
    <property type="match status" value="1"/>
</dbReference>
<evidence type="ECO:0000256" key="6">
    <source>
        <dbReference type="ARBA" id="ARBA00023034"/>
    </source>
</evidence>
<dbReference type="InterPro" id="IPR007233">
    <property type="entry name" value="TRAPPC"/>
</dbReference>
<accession>A0A9P6UCT1</accession>
<evidence type="ECO:0000256" key="7">
    <source>
        <dbReference type="ARBA" id="ARBA00038167"/>
    </source>
</evidence>
<keyword evidence="10" id="KW-1185">Reference proteome</keyword>
<organism evidence="9 10">
    <name type="scientific">Actinomortierella ambigua</name>
    <dbReference type="NCBI Taxonomy" id="1343610"/>
    <lineage>
        <taxon>Eukaryota</taxon>
        <taxon>Fungi</taxon>
        <taxon>Fungi incertae sedis</taxon>
        <taxon>Mucoromycota</taxon>
        <taxon>Mortierellomycotina</taxon>
        <taxon>Mortierellomycetes</taxon>
        <taxon>Mortierellales</taxon>
        <taxon>Mortierellaceae</taxon>
        <taxon>Actinomortierella</taxon>
    </lineage>
</organism>
<keyword evidence="4" id="KW-0256">Endoplasmic reticulum</keyword>
<dbReference type="SMART" id="SM01399">
    <property type="entry name" value="Sybindin"/>
    <property type="match status" value="1"/>
</dbReference>
<protein>
    <submittedName>
        <fullName evidence="9">TRAPP subunit bet5</fullName>
    </submittedName>
</protein>